<dbReference type="EMBL" id="JAAMPC010000009">
    <property type="protein sequence ID" value="KAG2295004.1"/>
    <property type="molecule type" value="Genomic_DNA"/>
</dbReference>
<dbReference type="PANTHER" id="PTHR11839:SF18">
    <property type="entry name" value="NUDIX HYDROLASE DOMAIN-CONTAINING PROTEIN"/>
    <property type="match status" value="1"/>
</dbReference>
<protein>
    <recommendedName>
        <fullName evidence="3">Nudix hydrolase domain-containing protein</fullName>
    </recommendedName>
</protein>
<dbReference type="InterPro" id="IPR015797">
    <property type="entry name" value="NUDIX_hydrolase-like_dom_sf"/>
</dbReference>
<evidence type="ECO:0000256" key="2">
    <source>
        <dbReference type="ARBA" id="ARBA00022801"/>
    </source>
</evidence>
<dbReference type="GO" id="GO:0080041">
    <property type="term" value="F:ADP-ribose pyrophosphohydrolase activity"/>
    <property type="evidence" value="ECO:0007669"/>
    <property type="project" value="TreeGrafter"/>
</dbReference>
<dbReference type="GO" id="GO:0006753">
    <property type="term" value="P:nucleoside phosphate metabolic process"/>
    <property type="evidence" value="ECO:0007669"/>
    <property type="project" value="TreeGrafter"/>
</dbReference>
<dbReference type="Pfam" id="PF00293">
    <property type="entry name" value="NUDIX"/>
    <property type="match status" value="1"/>
</dbReference>
<proteinExistence type="predicted"/>
<evidence type="ECO:0000259" key="3">
    <source>
        <dbReference type="PROSITE" id="PS51462"/>
    </source>
</evidence>
<dbReference type="SUPFAM" id="SSF55811">
    <property type="entry name" value="Nudix"/>
    <property type="match status" value="1"/>
</dbReference>
<name>A0A8X7UY21_BRACI</name>
<accession>A0A8X7UY21</accession>
<evidence type="ECO:0000313" key="4">
    <source>
        <dbReference type="EMBL" id="KAG2295004.1"/>
    </source>
</evidence>
<dbReference type="AlphaFoldDB" id="A0A8X7UY21"/>
<dbReference type="OrthoDB" id="10249920at2759"/>
<evidence type="ECO:0000256" key="1">
    <source>
        <dbReference type="ARBA" id="ARBA00001946"/>
    </source>
</evidence>
<keyword evidence="2" id="KW-0378">Hydrolase</keyword>
<dbReference type="InterPro" id="IPR000086">
    <property type="entry name" value="NUDIX_hydrolase_dom"/>
</dbReference>
<dbReference type="PROSITE" id="PS51462">
    <property type="entry name" value="NUDIX"/>
    <property type="match status" value="1"/>
</dbReference>
<gene>
    <name evidence="4" type="ORF">Bca52824_041673</name>
</gene>
<comment type="caution">
    <text evidence="4">The sequence shown here is derived from an EMBL/GenBank/DDBJ whole genome shotgun (WGS) entry which is preliminary data.</text>
</comment>
<dbReference type="PANTHER" id="PTHR11839">
    <property type="entry name" value="UDP/ADP-SUGAR PYROPHOSPHATASE"/>
    <property type="match status" value="1"/>
</dbReference>
<dbReference type="Gene3D" id="3.90.79.10">
    <property type="entry name" value="Nucleoside Triphosphate Pyrophosphohydrolase"/>
    <property type="match status" value="1"/>
</dbReference>
<dbReference type="GO" id="GO:0080042">
    <property type="term" value="F:ADP-glucose pyrophosphohydrolase activity"/>
    <property type="evidence" value="ECO:0007669"/>
    <property type="project" value="TreeGrafter"/>
</dbReference>
<organism evidence="4 5">
    <name type="scientific">Brassica carinata</name>
    <name type="common">Ethiopian mustard</name>
    <name type="synonym">Abyssinian cabbage</name>
    <dbReference type="NCBI Taxonomy" id="52824"/>
    <lineage>
        <taxon>Eukaryota</taxon>
        <taxon>Viridiplantae</taxon>
        <taxon>Streptophyta</taxon>
        <taxon>Embryophyta</taxon>
        <taxon>Tracheophyta</taxon>
        <taxon>Spermatophyta</taxon>
        <taxon>Magnoliopsida</taxon>
        <taxon>eudicotyledons</taxon>
        <taxon>Gunneridae</taxon>
        <taxon>Pentapetalae</taxon>
        <taxon>rosids</taxon>
        <taxon>malvids</taxon>
        <taxon>Brassicales</taxon>
        <taxon>Brassicaceae</taxon>
        <taxon>Brassiceae</taxon>
        <taxon>Brassica</taxon>
    </lineage>
</organism>
<dbReference type="Proteomes" id="UP000886595">
    <property type="component" value="Unassembled WGS sequence"/>
</dbReference>
<dbReference type="CDD" id="cd03424">
    <property type="entry name" value="NUDIX_ADPRase_Nudt5_UGPPase_Nudt14"/>
    <property type="match status" value="1"/>
</dbReference>
<comment type="cofactor">
    <cofactor evidence="1">
        <name>Mg(2+)</name>
        <dbReference type="ChEBI" id="CHEBI:18420"/>
    </cofactor>
</comment>
<dbReference type="GO" id="GO:0019693">
    <property type="term" value="P:ribose phosphate metabolic process"/>
    <property type="evidence" value="ECO:0007669"/>
    <property type="project" value="TreeGrafter"/>
</dbReference>
<keyword evidence="5" id="KW-1185">Reference proteome</keyword>
<reference evidence="4 5" key="1">
    <citation type="submission" date="2020-02" db="EMBL/GenBank/DDBJ databases">
        <authorList>
            <person name="Ma Q."/>
            <person name="Huang Y."/>
            <person name="Song X."/>
            <person name="Pei D."/>
        </authorList>
    </citation>
    <scope>NUCLEOTIDE SEQUENCE [LARGE SCALE GENOMIC DNA]</scope>
    <source>
        <strain evidence="4">Sxm20200214</strain>
        <tissue evidence="4">Leaf</tissue>
    </source>
</reference>
<evidence type="ECO:0000313" key="5">
    <source>
        <dbReference type="Proteomes" id="UP000886595"/>
    </source>
</evidence>
<feature type="domain" description="Nudix hydrolase" evidence="3">
    <location>
        <begin position="16"/>
        <end position="116"/>
    </location>
</feature>
<sequence length="116" mass="12540">MTLKQVLIQVPGIVFARGPAVAVLILLESDDGETFAVLTEQVRVLTGKVVLELPAGMLDDDEGDFVGTAVREVEEEIGIKLKKEDMVDLTAFLHPSTGHQIFPSLGGCDEEMSVFL</sequence>